<feature type="domain" description="HTH crp-type" evidence="6">
    <location>
        <begin position="133"/>
        <end position="199"/>
    </location>
</feature>
<dbReference type="SUPFAM" id="SSF46785">
    <property type="entry name" value="Winged helix' DNA-binding domain"/>
    <property type="match status" value="1"/>
</dbReference>
<comment type="caution">
    <text evidence="7">The sequence shown here is derived from an EMBL/GenBank/DDBJ whole genome shotgun (WGS) entry which is preliminary data.</text>
</comment>
<keyword evidence="8" id="KW-1185">Reference proteome</keyword>
<dbReference type="Proteomes" id="UP001596109">
    <property type="component" value="Unassembled WGS sequence"/>
</dbReference>
<dbReference type="PANTHER" id="PTHR24567:SF68">
    <property type="entry name" value="DNA-BINDING TRANSCRIPTIONAL DUAL REGULATOR CRP"/>
    <property type="match status" value="1"/>
</dbReference>
<accession>A0ABW0TMZ5</accession>
<dbReference type="InterPro" id="IPR036388">
    <property type="entry name" value="WH-like_DNA-bd_sf"/>
</dbReference>
<evidence type="ECO:0000259" key="6">
    <source>
        <dbReference type="PROSITE" id="PS51063"/>
    </source>
</evidence>
<dbReference type="InterPro" id="IPR036390">
    <property type="entry name" value="WH_DNA-bd_sf"/>
</dbReference>
<proteinExistence type="predicted"/>
<dbReference type="EMBL" id="JBHSNO010000006">
    <property type="protein sequence ID" value="MFC5589768.1"/>
    <property type="molecule type" value="Genomic_DNA"/>
</dbReference>
<keyword evidence="1" id="KW-0805">Transcription regulation</keyword>
<dbReference type="Pfam" id="PF00027">
    <property type="entry name" value="cNMP_binding"/>
    <property type="match status" value="1"/>
</dbReference>
<keyword evidence="3" id="KW-0010">Activator</keyword>
<evidence type="ECO:0000256" key="4">
    <source>
        <dbReference type="ARBA" id="ARBA00023163"/>
    </source>
</evidence>
<dbReference type="InterPro" id="IPR000595">
    <property type="entry name" value="cNMP-bd_dom"/>
</dbReference>
<dbReference type="InterPro" id="IPR014710">
    <property type="entry name" value="RmlC-like_jellyroll"/>
</dbReference>
<sequence>MGDTNHAWETFIAKGYGKQMIFKKKTFLYHQGEIGNGFYYLKKGIVKISLLSKEGSERDIDYVTPGNLLGEQGFNNGPYFTTATITVPSTLYFFSKLEFDRLCGEIPEAANIFMDSLINKIRLLADATTILNAPAEYRLAHFLYKLYKQENEPSLSINQVALARFIGTSRITVYKILNEWKDEGLIEHHKGNLHLLDVNKLKSIFESAIHHPIS</sequence>
<evidence type="ECO:0000256" key="2">
    <source>
        <dbReference type="ARBA" id="ARBA00023125"/>
    </source>
</evidence>
<dbReference type="PANTHER" id="PTHR24567">
    <property type="entry name" value="CRP FAMILY TRANSCRIPTIONAL REGULATORY PROTEIN"/>
    <property type="match status" value="1"/>
</dbReference>
<evidence type="ECO:0000313" key="7">
    <source>
        <dbReference type="EMBL" id="MFC5589768.1"/>
    </source>
</evidence>
<keyword evidence="4" id="KW-0804">Transcription</keyword>
<dbReference type="PROSITE" id="PS50042">
    <property type="entry name" value="CNMP_BINDING_3"/>
    <property type="match status" value="1"/>
</dbReference>
<dbReference type="Gene3D" id="2.60.120.10">
    <property type="entry name" value="Jelly Rolls"/>
    <property type="match status" value="1"/>
</dbReference>
<reference evidence="8" key="1">
    <citation type="journal article" date="2019" name="Int. J. Syst. Evol. Microbiol.">
        <title>The Global Catalogue of Microorganisms (GCM) 10K type strain sequencing project: providing services to taxonomists for standard genome sequencing and annotation.</title>
        <authorList>
            <consortium name="The Broad Institute Genomics Platform"/>
            <consortium name="The Broad Institute Genome Sequencing Center for Infectious Disease"/>
            <person name="Wu L."/>
            <person name="Ma J."/>
        </authorList>
    </citation>
    <scope>NUCLEOTIDE SEQUENCE [LARGE SCALE GENOMIC DNA]</scope>
    <source>
        <strain evidence="8">CGMCC 4.1434</strain>
    </source>
</reference>
<feature type="domain" description="Cyclic nucleotide-binding" evidence="5">
    <location>
        <begin position="22"/>
        <end position="120"/>
    </location>
</feature>
<dbReference type="Gene3D" id="1.10.10.10">
    <property type="entry name" value="Winged helix-like DNA-binding domain superfamily/Winged helix DNA-binding domain"/>
    <property type="match status" value="1"/>
</dbReference>
<evidence type="ECO:0000259" key="5">
    <source>
        <dbReference type="PROSITE" id="PS50042"/>
    </source>
</evidence>
<evidence type="ECO:0000256" key="1">
    <source>
        <dbReference type="ARBA" id="ARBA00023015"/>
    </source>
</evidence>
<evidence type="ECO:0000313" key="8">
    <source>
        <dbReference type="Proteomes" id="UP001596109"/>
    </source>
</evidence>
<name>A0ABW0TMZ5_9BACL</name>
<protein>
    <submittedName>
        <fullName evidence="7">Crp/Fnr family transcriptional regulator</fullName>
    </submittedName>
</protein>
<dbReference type="InterPro" id="IPR012318">
    <property type="entry name" value="HTH_CRP"/>
</dbReference>
<keyword evidence="2" id="KW-0238">DNA-binding</keyword>
<dbReference type="CDD" id="cd00038">
    <property type="entry name" value="CAP_ED"/>
    <property type="match status" value="1"/>
</dbReference>
<dbReference type="SMART" id="SM00100">
    <property type="entry name" value="cNMP"/>
    <property type="match status" value="1"/>
</dbReference>
<dbReference type="InterPro" id="IPR050397">
    <property type="entry name" value="Env_Response_Regulators"/>
</dbReference>
<dbReference type="PROSITE" id="PS51063">
    <property type="entry name" value="HTH_CRP_2"/>
    <property type="match status" value="1"/>
</dbReference>
<organism evidence="7 8">
    <name type="scientific">Sporosarcina soli</name>
    <dbReference type="NCBI Taxonomy" id="334736"/>
    <lineage>
        <taxon>Bacteria</taxon>
        <taxon>Bacillati</taxon>
        <taxon>Bacillota</taxon>
        <taxon>Bacilli</taxon>
        <taxon>Bacillales</taxon>
        <taxon>Caryophanaceae</taxon>
        <taxon>Sporosarcina</taxon>
    </lineage>
</organism>
<dbReference type="RefSeq" id="WP_381435154.1">
    <property type="nucleotide sequence ID" value="NZ_JBHSNO010000006.1"/>
</dbReference>
<gene>
    <name evidence="7" type="ORF">ACFPRA_12760</name>
</gene>
<evidence type="ECO:0000256" key="3">
    <source>
        <dbReference type="ARBA" id="ARBA00023159"/>
    </source>
</evidence>
<dbReference type="Pfam" id="PF13545">
    <property type="entry name" value="HTH_Crp_2"/>
    <property type="match status" value="1"/>
</dbReference>
<dbReference type="InterPro" id="IPR018490">
    <property type="entry name" value="cNMP-bd_dom_sf"/>
</dbReference>
<dbReference type="SUPFAM" id="SSF51206">
    <property type="entry name" value="cAMP-binding domain-like"/>
    <property type="match status" value="1"/>
</dbReference>